<dbReference type="GO" id="GO:0051493">
    <property type="term" value="P:regulation of cytoskeleton organization"/>
    <property type="evidence" value="ECO:0007669"/>
    <property type="project" value="TreeGrafter"/>
</dbReference>
<evidence type="ECO:0000313" key="7">
    <source>
        <dbReference type="Proteomes" id="UP000694569"/>
    </source>
</evidence>
<dbReference type="AlphaFoldDB" id="A0A8C5PU04"/>
<dbReference type="Ensembl" id="ENSLLET00000028847.1">
    <property type="protein sequence ID" value="ENSLLEP00000027761.1"/>
    <property type="gene ID" value="ENSLLEG00000017373.1"/>
</dbReference>
<keyword evidence="7" id="KW-1185">Reference proteome</keyword>
<sequence length="267" mass="29981">MVGGYCGVAGAGWLAGRGCYCGAGGAFWPCRGRVCERRQCLAPRRTGVPREVIRWLQSLDLSFCPKNFRRDVSNGFITAEIFSWYFPEDISFHSYENGTSLSTKLGNWSQLEKFFLKRNLNISKELIDGTIHCKPGAAELFLQDIYVMLTNKRIKCVQDNEVDFTDSCYQEGLPMVARSTASKAVKSNITLSEILSEPDLIVNKQKVQALMELHVQHRQQERSVNPGGYVTLNSFHWRIGSGSSNLTSKYLEKKPEGINDGDSVHKV</sequence>
<dbReference type="PANTHER" id="PTHR12509">
    <property type="entry name" value="SPERMATOGENESIS-ASSOCIATED 4-RELATED"/>
    <property type="match status" value="1"/>
</dbReference>
<comment type="function">
    <text evidence="3">May play a role in apoptosis regulation.</text>
</comment>
<evidence type="ECO:0000256" key="2">
    <source>
        <dbReference type="ARBA" id="ARBA00023242"/>
    </source>
</evidence>
<reference evidence="6" key="1">
    <citation type="submission" date="2025-08" db="UniProtKB">
        <authorList>
            <consortium name="Ensembl"/>
        </authorList>
    </citation>
    <scope>IDENTIFICATION</scope>
</reference>
<dbReference type="GO" id="GO:0008017">
    <property type="term" value="F:microtubule binding"/>
    <property type="evidence" value="ECO:0007669"/>
    <property type="project" value="TreeGrafter"/>
</dbReference>
<dbReference type="Gene3D" id="1.10.418.10">
    <property type="entry name" value="Calponin-like domain"/>
    <property type="match status" value="1"/>
</dbReference>
<dbReference type="GO" id="GO:0005634">
    <property type="term" value="C:nucleus"/>
    <property type="evidence" value="ECO:0007669"/>
    <property type="project" value="UniProtKB-SubCell"/>
</dbReference>
<proteinExistence type="predicted"/>
<dbReference type="Pfam" id="PF06294">
    <property type="entry name" value="CH_2"/>
    <property type="match status" value="1"/>
</dbReference>
<evidence type="ECO:0000256" key="1">
    <source>
        <dbReference type="ARBA" id="ARBA00004123"/>
    </source>
</evidence>
<protein>
    <recommendedName>
        <fullName evidence="4">Spermatogenesis-associated protein 4</fullName>
    </recommendedName>
</protein>
<dbReference type="InterPro" id="IPR010441">
    <property type="entry name" value="CH_2"/>
</dbReference>
<dbReference type="OrthoDB" id="62528at2759"/>
<evidence type="ECO:0000313" key="6">
    <source>
        <dbReference type="Ensembl" id="ENSLLEP00000027761.1"/>
    </source>
</evidence>
<name>A0A8C5PU04_9ANUR</name>
<evidence type="ECO:0000259" key="5">
    <source>
        <dbReference type="Pfam" id="PF06294"/>
    </source>
</evidence>
<reference evidence="6" key="2">
    <citation type="submission" date="2025-09" db="UniProtKB">
        <authorList>
            <consortium name="Ensembl"/>
        </authorList>
    </citation>
    <scope>IDENTIFICATION</scope>
</reference>
<dbReference type="InterPro" id="IPR052111">
    <property type="entry name" value="Spermatogenesis_Ciliary_MAP"/>
</dbReference>
<comment type="subcellular location">
    <subcellularLocation>
        <location evidence="1">Nucleus</location>
    </subcellularLocation>
</comment>
<evidence type="ECO:0000256" key="3">
    <source>
        <dbReference type="ARBA" id="ARBA00058372"/>
    </source>
</evidence>
<dbReference type="Proteomes" id="UP000694569">
    <property type="component" value="Unplaced"/>
</dbReference>
<feature type="domain" description="CH-like" evidence="5">
    <location>
        <begin position="52"/>
        <end position="146"/>
    </location>
</feature>
<dbReference type="GeneTree" id="ENSGT00910000144159"/>
<dbReference type="PANTHER" id="PTHR12509:SF8">
    <property type="entry name" value="SPERMATOGENESIS-ASSOCIATED PROTEIN 4"/>
    <property type="match status" value="1"/>
</dbReference>
<dbReference type="InterPro" id="IPR036872">
    <property type="entry name" value="CH_dom_sf"/>
</dbReference>
<evidence type="ECO:0000256" key="4">
    <source>
        <dbReference type="ARBA" id="ARBA00071322"/>
    </source>
</evidence>
<accession>A0A8C5PU04</accession>
<dbReference type="FunFam" id="1.10.418.10:FF:000061">
    <property type="entry name" value="Spermatogenesis associated 4"/>
    <property type="match status" value="1"/>
</dbReference>
<keyword evidence="2" id="KW-0539">Nucleus</keyword>
<dbReference type="GO" id="GO:0005930">
    <property type="term" value="C:axoneme"/>
    <property type="evidence" value="ECO:0007669"/>
    <property type="project" value="TreeGrafter"/>
</dbReference>
<organism evidence="6 7">
    <name type="scientific">Leptobrachium leishanense</name>
    <name type="common">Leishan spiny toad</name>
    <dbReference type="NCBI Taxonomy" id="445787"/>
    <lineage>
        <taxon>Eukaryota</taxon>
        <taxon>Metazoa</taxon>
        <taxon>Chordata</taxon>
        <taxon>Craniata</taxon>
        <taxon>Vertebrata</taxon>
        <taxon>Euteleostomi</taxon>
        <taxon>Amphibia</taxon>
        <taxon>Batrachia</taxon>
        <taxon>Anura</taxon>
        <taxon>Pelobatoidea</taxon>
        <taxon>Megophryidae</taxon>
        <taxon>Leptobrachium</taxon>
    </lineage>
</organism>